<keyword evidence="3" id="KW-1133">Transmembrane helix</keyword>
<keyword evidence="4" id="KW-1185">Reference proteome</keyword>
<dbReference type="PANTHER" id="PTHR46428:SF1">
    <property type="entry name" value="KELCH DOMAIN-CONTAINING PROTEIN 10"/>
    <property type="match status" value="1"/>
</dbReference>
<dbReference type="InterPro" id="IPR011043">
    <property type="entry name" value="Gal_Oxase/kelch_b-propeller"/>
</dbReference>
<dbReference type="WBParaSite" id="SVE_0311800.2">
    <property type="protein sequence ID" value="SVE_0311800.2"/>
    <property type="gene ID" value="SVE_0311800"/>
</dbReference>
<dbReference type="GO" id="GO:0032874">
    <property type="term" value="P:positive regulation of stress-activated MAPK cascade"/>
    <property type="evidence" value="ECO:0007669"/>
    <property type="project" value="TreeGrafter"/>
</dbReference>
<proteinExistence type="predicted"/>
<keyword evidence="3" id="KW-0812">Transmembrane</keyword>
<dbReference type="SUPFAM" id="SSF117281">
    <property type="entry name" value="Kelch motif"/>
    <property type="match status" value="1"/>
</dbReference>
<dbReference type="SUPFAM" id="SSF50965">
    <property type="entry name" value="Galactose oxidase, central domain"/>
    <property type="match status" value="1"/>
</dbReference>
<reference evidence="5" key="2">
    <citation type="submission" date="2015-08" db="UniProtKB">
        <authorList>
            <consortium name="WormBaseParasite"/>
        </authorList>
    </citation>
    <scope>IDENTIFICATION</scope>
</reference>
<sequence>MFLADILKISFIILTIFIYFTIFSLQILICEFLRNARYQIFIKKSLSIRELSKMFMELLSFVYEILKSILIPISHMSLRLPYRRLNNQLRRRNNSFRNNMDNFTRLENCKCVAPVKFHFKNSTEKFYPRSGHSVVCTGTNFFIIGGYCDMSEVGIFRDIYQYNKHANTMEKLVVKNLPREILSNSAVNFTINEKDIEESILMFGGTGIPFSENISHELYWIRKSFGEWECIPCESNDIKPNRRYGCSMIYDYNSSSVYISGGTDGFIYYSDIWKGTITVKYCDETNDYVVSVKWTLLLSSGFPHERGVYKHKIVLHNNNLWSFGGGNDSQVFGFREIPTFNLTTTAITIRDDIKGELNKDGTFAYPMSRKCFGHCEFMNKLIICGGQGKEQIPNPTENSFVDLNDIWEFDYNEIRWSRIRTVFLHPCYFNSCDIDVEGTLVTFGGVNKRRSRNNNLYKIDVIPRKLVSIIIEDIMLRNNDFINNIEILGDNYNYNYHDAAKNIISKITSTDTLYL</sequence>
<dbReference type="Proteomes" id="UP000035680">
    <property type="component" value="Unassembled WGS sequence"/>
</dbReference>
<dbReference type="Pfam" id="PF24681">
    <property type="entry name" value="Kelch_KLHDC2_KLHL20_DRC7"/>
    <property type="match status" value="1"/>
</dbReference>
<keyword evidence="2" id="KW-0677">Repeat</keyword>
<organism evidence="4 5">
    <name type="scientific">Strongyloides venezuelensis</name>
    <name type="common">Threadworm</name>
    <dbReference type="NCBI Taxonomy" id="75913"/>
    <lineage>
        <taxon>Eukaryota</taxon>
        <taxon>Metazoa</taxon>
        <taxon>Ecdysozoa</taxon>
        <taxon>Nematoda</taxon>
        <taxon>Chromadorea</taxon>
        <taxon>Rhabditida</taxon>
        <taxon>Tylenchina</taxon>
        <taxon>Panagrolaimomorpha</taxon>
        <taxon>Strongyloidoidea</taxon>
        <taxon>Strongyloididae</taxon>
        <taxon>Strongyloides</taxon>
    </lineage>
</organism>
<keyword evidence="1" id="KW-0880">Kelch repeat</keyword>
<evidence type="ECO:0000256" key="2">
    <source>
        <dbReference type="ARBA" id="ARBA00022737"/>
    </source>
</evidence>
<reference evidence="4" key="1">
    <citation type="submission" date="2014-07" db="EMBL/GenBank/DDBJ databases">
        <authorList>
            <person name="Martin A.A"/>
            <person name="De Silva N."/>
        </authorList>
    </citation>
    <scope>NUCLEOTIDE SEQUENCE</scope>
</reference>
<evidence type="ECO:0000313" key="4">
    <source>
        <dbReference type="Proteomes" id="UP000035680"/>
    </source>
</evidence>
<dbReference type="InterPro" id="IPR015915">
    <property type="entry name" value="Kelch-typ_b-propeller"/>
</dbReference>
<dbReference type="Gene3D" id="2.120.10.80">
    <property type="entry name" value="Kelch-type beta propeller"/>
    <property type="match status" value="2"/>
</dbReference>
<dbReference type="InterPro" id="IPR052125">
    <property type="entry name" value="KLHDC10"/>
</dbReference>
<evidence type="ECO:0000256" key="1">
    <source>
        <dbReference type="ARBA" id="ARBA00022441"/>
    </source>
</evidence>
<name>A0A0K0F2T8_STRVS</name>
<evidence type="ECO:0000313" key="5">
    <source>
        <dbReference type="WBParaSite" id="SVE_0311800.2"/>
    </source>
</evidence>
<keyword evidence="3" id="KW-0472">Membrane</keyword>
<dbReference type="AlphaFoldDB" id="A0A0K0F2T8"/>
<dbReference type="PANTHER" id="PTHR46428">
    <property type="entry name" value="KELCH DOMAIN-CONTAINING PROTEIN 10"/>
    <property type="match status" value="1"/>
</dbReference>
<feature type="transmembrane region" description="Helical" evidence="3">
    <location>
        <begin position="6"/>
        <end position="33"/>
    </location>
</feature>
<protein>
    <submittedName>
        <fullName evidence="5">Kelch domain-containing protein</fullName>
    </submittedName>
</protein>
<evidence type="ECO:0000256" key="3">
    <source>
        <dbReference type="SAM" id="Phobius"/>
    </source>
</evidence>
<dbReference type="STRING" id="75913.A0A0K0F2T8"/>
<accession>A0A0K0F2T8</accession>